<dbReference type="GO" id="GO:0008270">
    <property type="term" value="F:zinc ion binding"/>
    <property type="evidence" value="ECO:0007669"/>
    <property type="project" value="UniProtKB-KW"/>
</dbReference>
<sequence>MNRQIIHYKIIFTGPENETEIRYLAMETISYHNYIYFVRKLIAVFPVLKDLPFSVNWKDKEGDIVRICSDDELTIALDEMKCDPVKKIIIIVKQQGNDTMLHPDIACDSCDHPLKGFRYKCLVCADYELCSDCERSQTHSDHPMIRIPKPLTPDTPFGKQFTKDIPKISQQLEQLFQTGDEVSRSSNLKSSTDCKRRYKFCHNDFHNVLANLLVEKLIRHNIETSTTQPKSQQETHSSQPESSSSVYTQVRNEPQNVDVLMSGLRSLSIDVNSGGTKREGLTEQDESVHSTSGGHRLVTSSSPFTANMFLTTTVQAATSSELPVGSNPLNPFISQIDAAPIPADPTPVLQAQLTPPVSAILMPTASTSIPVSTSSIALNNTVAPPSAPTAITPVPLPRLIASAPAEDSMNNTSLDHSTNIPVCLTTPPIEEDGSLDNSWSVVGNEQTDISVTSSDSIDIIESFEASPASTSQPTDSSPTQKLGPYEESIMMLHTLGFEKKEWLNLVVEAKEGDIREVLRFLSPVKKLSTNLHK</sequence>
<dbReference type="SUPFAM" id="SSF54277">
    <property type="entry name" value="CAD &amp; PB1 domains"/>
    <property type="match status" value="1"/>
</dbReference>
<dbReference type="PANTHER" id="PTHR15090:SF0">
    <property type="entry name" value="SEQUESTOSOME-1"/>
    <property type="match status" value="1"/>
</dbReference>
<keyword evidence="8" id="KW-1185">Reference proteome</keyword>
<dbReference type="InterPro" id="IPR000270">
    <property type="entry name" value="PB1_dom"/>
</dbReference>
<dbReference type="Pfam" id="PF00564">
    <property type="entry name" value="PB1"/>
    <property type="match status" value="1"/>
</dbReference>
<accession>A0A9P0E804</accession>
<reference evidence="7" key="1">
    <citation type="submission" date="2022-01" db="EMBL/GenBank/DDBJ databases">
        <authorList>
            <person name="King R."/>
        </authorList>
    </citation>
    <scope>NUCLEOTIDE SEQUENCE</scope>
</reference>
<dbReference type="GO" id="GO:0070530">
    <property type="term" value="F:K63-linked polyubiquitin modification-dependent protein binding"/>
    <property type="evidence" value="ECO:0007669"/>
    <property type="project" value="TreeGrafter"/>
</dbReference>
<dbReference type="Gene3D" id="3.10.20.90">
    <property type="entry name" value="Phosphatidylinositol 3-kinase Catalytic Subunit, Chain A, domain 1"/>
    <property type="match status" value="1"/>
</dbReference>
<dbReference type="GO" id="GO:0016235">
    <property type="term" value="C:aggresome"/>
    <property type="evidence" value="ECO:0007669"/>
    <property type="project" value="TreeGrafter"/>
</dbReference>
<dbReference type="OrthoDB" id="441278at2759"/>
<dbReference type="PANTHER" id="PTHR15090">
    <property type="entry name" value="SEQUESTOSOME 1-RELATED"/>
    <property type="match status" value="1"/>
</dbReference>
<feature type="compositionally biased region" description="Polar residues" evidence="5">
    <location>
        <begin position="289"/>
        <end position="300"/>
    </location>
</feature>
<dbReference type="Gene3D" id="3.30.60.90">
    <property type="match status" value="1"/>
</dbReference>
<dbReference type="InterPro" id="IPR043145">
    <property type="entry name" value="Znf_ZZ_sf"/>
</dbReference>
<evidence type="ECO:0000256" key="3">
    <source>
        <dbReference type="ARBA" id="ARBA00022833"/>
    </source>
</evidence>
<dbReference type="AlphaFoldDB" id="A0A9P0E804"/>
<dbReference type="PROSITE" id="PS01357">
    <property type="entry name" value="ZF_ZZ_1"/>
    <property type="match status" value="1"/>
</dbReference>
<proteinExistence type="predicted"/>
<evidence type="ECO:0000256" key="5">
    <source>
        <dbReference type="SAM" id="MobiDB-lite"/>
    </source>
</evidence>
<protein>
    <recommendedName>
        <fullName evidence="6">ZZ-type domain-containing protein</fullName>
    </recommendedName>
</protein>
<feature type="compositionally biased region" description="Low complexity" evidence="5">
    <location>
        <begin position="231"/>
        <end position="245"/>
    </location>
</feature>
<dbReference type="GO" id="GO:0035973">
    <property type="term" value="P:aggrephagy"/>
    <property type="evidence" value="ECO:0007669"/>
    <property type="project" value="TreeGrafter"/>
</dbReference>
<evidence type="ECO:0000259" key="6">
    <source>
        <dbReference type="PROSITE" id="PS50135"/>
    </source>
</evidence>
<dbReference type="GO" id="GO:0007032">
    <property type="term" value="P:endosome organization"/>
    <property type="evidence" value="ECO:0007669"/>
    <property type="project" value="TreeGrafter"/>
</dbReference>
<dbReference type="GO" id="GO:0044753">
    <property type="term" value="C:amphisome"/>
    <property type="evidence" value="ECO:0007669"/>
    <property type="project" value="TreeGrafter"/>
</dbReference>
<evidence type="ECO:0000313" key="8">
    <source>
        <dbReference type="Proteomes" id="UP001152798"/>
    </source>
</evidence>
<dbReference type="SMART" id="SM00291">
    <property type="entry name" value="ZnF_ZZ"/>
    <property type="match status" value="1"/>
</dbReference>
<dbReference type="CDD" id="cd02340">
    <property type="entry name" value="ZZ_NBR1_like"/>
    <property type="match status" value="1"/>
</dbReference>
<feature type="region of interest" description="Disordered" evidence="5">
    <location>
        <begin position="224"/>
        <end position="249"/>
    </location>
</feature>
<dbReference type="Proteomes" id="UP001152798">
    <property type="component" value="Chromosome 1"/>
</dbReference>
<dbReference type="SUPFAM" id="SSF57850">
    <property type="entry name" value="RING/U-box"/>
    <property type="match status" value="1"/>
</dbReference>
<dbReference type="GO" id="GO:0005080">
    <property type="term" value="F:protein kinase C binding"/>
    <property type="evidence" value="ECO:0007669"/>
    <property type="project" value="TreeGrafter"/>
</dbReference>
<evidence type="ECO:0000313" key="7">
    <source>
        <dbReference type="EMBL" id="CAH1391645.1"/>
    </source>
</evidence>
<name>A0A9P0E804_NEZVI</name>
<organism evidence="7 8">
    <name type="scientific">Nezara viridula</name>
    <name type="common">Southern green stink bug</name>
    <name type="synonym">Cimex viridulus</name>
    <dbReference type="NCBI Taxonomy" id="85310"/>
    <lineage>
        <taxon>Eukaryota</taxon>
        <taxon>Metazoa</taxon>
        <taxon>Ecdysozoa</taxon>
        <taxon>Arthropoda</taxon>
        <taxon>Hexapoda</taxon>
        <taxon>Insecta</taxon>
        <taxon>Pterygota</taxon>
        <taxon>Neoptera</taxon>
        <taxon>Paraneoptera</taxon>
        <taxon>Hemiptera</taxon>
        <taxon>Heteroptera</taxon>
        <taxon>Panheteroptera</taxon>
        <taxon>Pentatomomorpha</taxon>
        <taxon>Pentatomoidea</taxon>
        <taxon>Pentatomidae</taxon>
        <taxon>Pentatominae</taxon>
        <taxon>Nezara</taxon>
    </lineage>
</organism>
<feature type="region of interest" description="Disordered" evidence="5">
    <location>
        <begin position="271"/>
        <end position="300"/>
    </location>
</feature>
<dbReference type="InterPro" id="IPR052260">
    <property type="entry name" value="Autophagy_Rcpt_SigReg"/>
</dbReference>
<dbReference type="PROSITE" id="PS50135">
    <property type="entry name" value="ZF_ZZ_2"/>
    <property type="match status" value="1"/>
</dbReference>
<evidence type="ECO:0000256" key="4">
    <source>
        <dbReference type="PROSITE-ProRule" id="PRU00228"/>
    </source>
</evidence>
<dbReference type="Pfam" id="PF00569">
    <property type="entry name" value="ZZ"/>
    <property type="match status" value="1"/>
</dbReference>
<gene>
    <name evidence="7" type="ORF">NEZAVI_LOCUS2628</name>
</gene>
<evidence type="ECO:0000256" key="1">
    <source>
        <dbReference type="ARBA" id="ARBA00022723"/>
    </source>
</evidence>
<dbReference type="GO" id="GO:0000423">
    <property type="term" value="P:mitophagy"/>
    <property type="evidence" value="ECO:0007669"/>
    <property type="project" value="TreeGrafter"/>
</dbReference>
<keyword evidence="2 4" id="KW-0863">Zinc-finger</keyword>
<dbReference type="EMBL" id="OV725077">
    <property type="protein sequence ID" value="CAH1391645.1"/>
    <property type="molecule type" value="Genomic_DNA"/>
</dbReference>
<evidence type="ECO:0000256" key="2">
    <source>
        <dbReference type="ARBA" id="ARBA00022771"/>
    </source>
</evidence>
<keyword evidence="1" id="KW-0479">Metal-binding</keyword>
<feature type="domain" description="ZZ-type" evidence="6">
    <location>
        <begin position="102"/>
        <end position="152"/>
    </location>
</feature>
<dbReference type="InterPro" id="IPR000433">
    <property type="entry name" value="Znf_ZZ"/>
</dbReference>
<keyword evidence="3" id="KW-0862">Zinc</keyword>